<evidence type="ECO:0000313" key="3">
    <source>
        <dbReference type="Proteomes" id="UP000693970"/>
    </source>
</evidence>
<dbReference type="Pfam" id="PF03966">
    <property type="entry name" value="Trm112p"/>
    <property type="match status" value="1"/>
</dbReference>
<dbReference type="OrthoDB" id="2187549at2759"/>
<reference evidence="2" key="1">
    <citation type="journal article" date="2021" name="Sci. Rep.">
        <title>Diploid genomic architecture of Nitzschia inconspicua, an elite biomass production diatom.</title>
        <authorList>
            <person name="Oliver A."/>
            <person name="Podell S."/>
            <person name="Pinowska A."/>
            <person name="Traller J.C."/>
            <person name="Smith S.R."/>
            <person name="McClure R."/>
            <person name="Beliaev A."/>
            <person name="Bohutskyi P."/>
            <person name="Hill E.A."/>
            <person name="Rabines A."/>
            <person name="Zheng H."/>
            <person name="Allen L.Z."/>
            <person name="Kuo A."/>
            <person name="Grigoriev I.V."/>
            <person name="Allen A.E."/>
            <person name="Hazlebeck D."/>
            <person name="Allen E.E."/>
        </authorList>
    </citation>
    <scope>NUCLEOTIDE SEQUENCE</scope>
    <source>
        <strain evidence="2">Hildebrandi</strain>
    </source>
</reference>
<dbReference type="GO" id="GO:0030488">
    <property type="term" value="P:tRNA methylation"/>
    <property type="evidence" value="ECO:0007669"/>
    <property type="project" value="TreeGrafter"/>
</dbReference>
<dbReference type="GO" id="GO:0070476">
    <property type="term" value="P:rRNA (guanine-N7)-methylation"/>
    <property type="evidence" value="ECO:0007669"/>
    <property type="project" value="TreeGrafter"/>
</dbReference>
<dbReference type="Proteomes" id="UP000693970">
    <property type="component" value="Unassembled WGS sequence"/>
</dbReference>
<dbReference type="PANTHER" id="PTHR12773:SF0">
    <property type="entry name" value="MULTIFUNCTIONAL METHYLTRANSFERASE SUBUNIT TRM112-LIKE PROTEIN"/>
    <property type="match status" value="1"/>
</dbReference>
<dbReference type="InterPro" id="IPR005651">
    <property type="entry name" value="Trm112-like"/>
</dbReference>
<keyword evidence="3" id="KW-1185">Reference proteome</keyword>
<name>A0A9K3PRI8_9STRA</name>
<gene>
    <name evidence="2" type="ORF">IV203_001354</name>
</gene>
<comment type="caution">
    <text evidence="2">The sequence shown here is derived from an EMBL/GenBank/DDBJ whole genome shotgun (WGS) entry which is preliminary data.</text>
</comment>
<proteinExistence type="inferred from homology"/>
<comment type="similarity">
    <text evidence="1">Belongs to the TRM112 family.</text>
</comment>
<evidence type="ECO:0000256" key="1">
    <source>
        <dbReference type="ARBA" id="ARBA00007980"/>
    </source>
</evidence>
<evidence type="ECO:0000313" key="2">
    <source>
        <dbReference type="EMBL" id="KAG7356668.1"/>
    </source>
</evidence>
<dbReference type="AlphaFoldDB" id="A0A9K3PRI8"/>
<dbReference type="InterPro" id="IPR039127">
    <property type="entry name" value="Trm112"/>
</dbReference>
<reference evidence="2" key="2">
    <citation type="submission" date="2021-04" db="EMBL/GenBank/DDBJ databases">
        <authorList>
            <person name="Podell S."/>
        </authorList>
    </citation>
    <scope>NUCLEOTIDE SEQUENCE</scope>
    <source>
        <strain evidence="2">Hildebrandi</strain>
    </source>
</reference>
<organism evidence="2 3">
    <name type="scientific">Nitzschia inconspicua</name>
    <dbReference type="NCBI Taxonomy" id="303405"/>
    <lineage>
        <taxon>Eukaryota</taxon>
        <taxon>Sar</taxon>
        <taxon>Stramenopiles</taxon>
        <taxon>Ochrophyta</taxon>
        <taxon>Bacillariophyta</taxon>
        <taxon>Bacillariophyceae</taxon>
        <taxon>Bacillariophycidae</taxon>
        <taxon>Bacillariales</taxon>
        <taxon>Bacillariaceae</taxon>
        <taxon>Nitzschia</taxon>
    </lineage>
</organism>
<dbReference type="EMBL" id="JAGRRH010000015">
    <property type="protein sequence ID" value="KAG7356668.1"/>
    <property type="molecule type" value="Genomic_DNA"/>
</dbReference>
<accession>A0A9K3PRI8</accession>
<dbReference type="CDD" id="cd21089">
    <property type="entry name" value="Trm112-like"/>
    <property type="match status" value="1"/>
</dbReference>
<dbReference type="PANTHER" id="PTHR12773">
    <property type="entry name" value="UPF0315 PROTEIN-RELATED"/>
    <property type="match status" value="1"/>
</dbReference>
<protein>
    <submittedName>
        <fullName evidence="2">Trm112p-like protein</fullName>
    </submittedName>
</protein>
<dbReference type="GO" id="GO:0046982">
    <property type="term" value="F:protein heterodimerization activity"/>
    <property type="evidence" value="ECO:0007669"/>
    <property type="project" value="InterPro"/>
</dbReference>
<sequence length="132" mass="14501">MRLLTHNFLQSNVKGTTNGYPLKIEATNIIVEESPMDVGLVTRMVAKVDYGALVAAVAEIRATELLAAEQIPDIPTEKPDLQVTDSNALLEALHVILFNIHILEGSLICPDTGRQFPIKDGIPNMMLHEDEI</sequence>